<protein>
    <recommendedName>
        <fullName evidence="4">Type 4 fimbrial biogenesis protein PilX N-terminal domain-containing protein</fullName>
    </recommendedName>
</protein>
<keyword evidence="1" id="KW-0812">Transmembrane</keyword>
<reference evidence="2 3" key="1">
    <citation type="journal article" date="2015" name="Nature">
        <title>rRNA introns, odd ribosomes, and small enigmatic genomes across a large radiation of phyla.</title>
        <authorList>
            <person name="Brown C.T."/>
            <person name="Hug L.A."/>
            <person name="Thomas B.C."/>
            <person name="Sharon I."/>
            <person name="Castelle C.J."/>
            <person name="Singh A."/>
            <person name="Wilkins M.J."/>
            <person name="Williams K.H."/>
            <person name="Banfield J.F."/>
        </authorList>
    </citation>
    <scope>NUCLEOTIDE SEQUENCE [LARGE SCALE GENOMIC DNA]</scope>
</reference>
<evidence type="ECO:0000256" key="1">
    <source>
        <dbReference type="SAM" id="Phobius"/>
    </source>
</evidence>
<evidence type="ECO:0000313" key="2">
    <source>
        <dbReference type="EMBL" id="KKQ94933.1"/>
    </source>
</evidence>
<dbReference type="STRING" id="1618345.UT18_C0006G0031"/>
<accession>A0A0G0LSN5</accession>
<keyword evidence="1" id="KW-1133">Transmembrane helix</keyword>
<dbReference type="AlphaFoldDB" id="A0A0G0LSN5"/>
<evidence type="ECO:0000313" key="3">
    <source>
        <dbReference type="Proteomes" id="UP000034207"/>
    </source>
</evidence>
<sequence length="122" mass="13487">MFATRHKESKENLFFKKNKGAVLLWAMIISVIALAIGLAISLIALTETRASSDLVNSDKAYRNAETALEKALQMHNAGTLSNGYEENNCQESSCYYFKNDNGQLIAKGSFNGVVREIKINLP</sequence>
<name>A0A0G0LSN5_UNCC2</name>
<feature type="transmembrane region" description="Helical" evidence="1">
    <location>
        <begin position="21"/>
        <end position="45"/>
    </location>
</feature>
<gene>
    <name evidence="2" type="ORF">UT18_C0006G0031</name>
</gene>
<comment type="caution">
    <text evidence="2">The sequence shown here is derived from an EMBL/GenBank/DDBJ whole genome shotgun (WGS) entry which is preliminary data.</text>
</comment>
<dbReference type="EMBL" id="LBVV01000006">
    <property type="protein sequence ID" value="KKQ94933.1"/>
    <property type="molecule type" value="Genomic_DNA"/>
</dbReference>
<organism evidence="2 3">
    <name type="scientific">candidate division CPR2 bacterium GW2011_GWC2_39_10</name>
    <dbReference type="NCBI Taxonomy" id="1618345"/>
    <lineage>
        <taxon>Bacteria</taxon>
        <taxon>Bacteria division CPR2</taxon>
    </lineage>
</organism>
<evidence type="ECO:0008006" key="4">
    <source>
        <dbReference type="Google" id="ProtNLM"/>
    </source>
</evidence>
<proteinExistence type="predicted"/>
<keyword evidence="1" id="KW-0472">Membrane</keyword>
<dbReference type="Proteomes" id="UP000034207">
    <property type="component" value="Unassembled WGS sequence"/>
</dbReference>